<reference evidence="7 8" key="1">
    <citation type="submission" date="2014-12" db="EMBL/GenBank/DDBJ databases">
        <title>16Stimator: statistical estimation of ribosomal gene copy numbers from draft genome assemblies.</title>
        <authorList>
            <person name="Perisin M.A."/>
            <person name="Vetter M."/>
            <person name="Gilbert J.A."/>
            <person name="Bergelson J."/>
        </authorList>
    </citation>
    <scope>NUCLEOTIDE SEQUENCE [LARGE SCALE GENOMIC DNA]</scope>
    <source>
        <strain evidence="7 8">MEJ076</strain>
    </source>
</reference>
<sequence length="202" mass="22493">MITIGLTGSIGTGKSTTAKLFAQEGVAVCDSDAVVHQLYEGEAVALVEKAFPGTTQDGKVDRQKLGDILRQNPANFKILEKIVHPLVRQKQDEFLEQARHANAEFALLDIPLLFETGAESRVDTVVVVSCSAERQRQRVLARPGMTEEKFELILARQMPDEEKRSRADFVIDTNTSVDDARDQVRAVLEMLRSAREEREDNA</sequence>
<dbReference type="Pfam" id="PF01121">
    <property type="entry name" value="CoaE"/>
    <property type="match status" value="1"/>
</dbReference>
<keyword evidence="4 5" id="KW-0173">Coenzyme A biosynthesis</keyword>
<dbReference type="HAMAP" id="MF_00376">
    <property type="entry name" value="Dephospho_CoA_kinase"/>
    <property type="match status" value="1"/>
</dbReference>
<gene>
    <name evidence="5" type="primary">coaE</name>
    <name evidence="7" type="ORF">RU07_00770</name>
</gene>
<evidence type="ECO:0000313" key="7">
    <source>
        <dbReference type="EMBL" id="KIQ05941.1"/>
    </source>
</evidence>
<comment type="catalytic activity">
    <reaction evidence="5">
        <text>3'-dephospho-CoA + ATP = ADP + CoA + H(+)</text>
        <dbReference type="Rhea" id="RHEA:18245"/>
        <dbReference type="ChEBI" id="CHEBI:15378"/>
        <dbReference type="ChEBI" id="CHEBI:30616"/>
        <dbReference type="ChEBI" id="CHEBI:57287"/>
        <dbReference type="ChEBI" id="CHEBI:57328"/>
        <dbReference type="ChEBI" id="CHEBI:456216"/>
        <dbReference type="EC" id="2.7.1.24"/>
    </reaction>
</comment>
<proteinExistence type="inferred from homology"/>
<dbReference type="CDD" id="cd02022">
    <property type="entry name" value="DPCK"/>
    <property type="match status" value="1"/>
</dbReference>
<keyword evidence="3 5" id="KW-0067">ATP-binding</keyword>
<evidence type="ECO:0000256" key="2">
    <source>
        <dbReference type="ARBA" id="ARBA00022741"/>
    </source>
</evidence>
<dbReference type="UniPathway" id="UPA00241">
    <property type="reaction ID" value="UER00356"/>
</dbReference>
<accession>A0A0D0JIQ7</accession>
<evidence type="ECO:0000256" key="3">
    <source>
        <dbReference type="ARBA" id="ARBA00022840"/>
    </source>
</evidence>
<dbReference type="GO" id="GO:0005737">
    <property type="term" value="C:cytoplasm"/>
    <property type="evidence" value="ECO:0007669"/>
    <property type="project" value="UniProtKB-SubCell"/>
</dbReference>
<keyword evidence="5" id="KW-0963">Cytoplasm</keyword>
<evidence type="ECO:0000256" key="6">
    <source>
        <dbReference type="NCBIfam" id="TIGR00152"/>
    </source>
</evidence>
<dbReference type="AlphaFoldDB" id="A0A0D0JIQ7"/>
<dbReference type="PROSITE" id="PS51219">
    <property type="entry name" value="DPCK"/>
    <property type="match status" value="1"/>
</dbReference>
<organism evidence="7 8">
    <name type="scientific">Agrobacterium tumefaciens</name>
    <dbReference type="NCBI Taxonomy" id="358"/>
    <lineage>
        <taxon>Bacteria</taxon>
        <taxon>Pseudomonadati</taxon>
        <taxon>Pseudomonadota</taxon>
        <taxon>Alphaproteobacteria</taxon>
        <taxon>Hyphomicrobiales</taxon>
        <taxon>Rhizobiaceae</taxon>
        <taxon>Rhizobium/Agrobacterium group</taxon>
        <taxon>Agrobacterium</taxon>
        <taxon>Agrobacterium tumefaciens complex</taxon>
    </lineage>
</organism>
<comment type="function">
    <text evidence="5">Catalyzes the phosphorylation of the 3'-hydroxyl group of dephosphocoenzyme A to form coenzyme A.</text>
</comment>
<comment type="subcellular location">
    <subcellularLocation>
        <location evidence="5">Cytoplasm</location>
    </subcellularLocation>
</comment>
<evidence type="ECO:0000256" key="5">
    <source>
        <dbReference type="HAMAP-Rule" id="MF_00376"/>
    </source>
</evidence>
<keyword evidence="5" id="KW-0808">Transferase</keyword>
<protein>
    <recommendedName>
        <fullName evidence="5 6">Dephospho-CoA kinase</fullName>
        <ecNumber evidence="5 6">2.7.1.24</ecNumber>
    </recommendedName>
    <alternativeName>
        <fullName evidence="5">Dephosphocoenzyme A kinase</fullName>
    </alternativeName>
</protein>
<dbReference type="OrthoDB" id="9812943at2"/>
<evidence type="ECO:0000313" key="8">
    <source>
        <dbReference type="Proteomes" id="UP000035017"/>
    </source>
</evidence>
<evidence type="ECO:0000256" key="1">
    <source>
        <dbReference type="ARBA" id="ARBA00009018"/>
    </source>
</evidence>
<comment type="pathway">
    <text evidence="5">Cofactor biosynthesis; coenzyme A biosynthesis; CoA from (R)-pantothenate: step 5/5.</text>
</comment>
<comment type="caution">
    <text evidence="7">The sequence shown here is derived from an EMBL/GenBank/DDBJ whole genome shotgun (WGS) entry which is preliminary data.</text>
</comment>
<evidence type="ECO:0000256" key="4">
    <source>
        <dbReference type="ARBA" id="ARBA00022993"/>
    </source>
</evidence>
<name>A0A0D0JIQ7_AGRTU</name>
<dbReference type="GO" id="GO:0005524">
    <property type="term" value="F:ATP binding"/>
    <property type="evidence" value="ECO:0007669"/>
    <property type="project" value="UniProtKB-UniRule"/>
</dbReference>
<dbReference type="PANTHER" id="PTHR10695:SF46">
    <property type="entry name" value="BIFUNCTIONAL COENZYME A SYNTHASE-RELATED"/>
    <property type="match status" value="1"/>
</dbReference>
<dbReference type="Proteomes" id="UP000035017">
    <property type="component" value="Unassembled WGS sequence"/>
</dbReference>
<dbReference type="GO" id="GO:0015937">
    <property type="term" value="P:coenzyme A biosynthetic process"/>
    <property type="evidence" value="ECO:0007669"/>
    <property type="project" value="UniProtKB-UniRule"/>
</dbReference>
<dbReference type="PANTHER" id="PTHR10695">
    <property type="entry name" value="DEPHOSPHO-COA KINASE-RELATED"/>
    <property type="match status" value="1"/>
</dbReference>
<dbReference type="EMBL" id="JXQV01000001">
    <property type="protein sequence ID" value="KIQ05941.1"/>
    <property type="molecule type" value="Genomic_DNA"/>
</dbReference>
<feature type="binding site" evidence="5">
    <location>
        <begin position="11"/>
        <end position="16"/>
    </location>
    <ligand>
        <name>ATP</name>
        <dbReference type="ChEBI" id="CHEBI:30616"/>
    </ligand>
</feature>
<dbReference type="EC" id="2.7.1.24" evidence="5 6"/>
<keyword evidence="5 7" id="KW-0418">Kinase</keyword>
<dbReference type="GO" id="GO:0004140">
    <property type="term" value="F:dephospho-CoA kinase activity"/>
    <property type="evidence" value="ECO:0007669"/>
    <property type="project" value="UniProtKB-UniRule"/>
</dbReference>
<dbReference type="Gene3D" id="3.40.50.300">
    <property type="entry name" value="P-loop containing nucleotide triphosphate hydrolases"/>
    <property type="match status" value="1"/>
</dbReference>
<comment type="similarity">
    <text evidence="1 5">Belongs to the CoaE family.</text>
</comment>
<dbReference type="InterPro" id="IPR027417">
    <property type="entry name" value="P-loop_NTPase"/>
</dbReference>
<keyword evidence="2 5" id="KW-0547">Nucleotide-binding</keyword>
<dbReference type="NCBIfam" id="TIGR00152">
    <property type="entry name" value="dephospho-CoA kinase"/>
    <property type="match status" value="1"/>
</dbReference>
<dbReference type="InterPro" id="IPR001977">
    <property type="entry name" value="Depp_CoAkinase"/>
</dbReference>
<dbReference type="SUPFAM" id="SSF52540">
    <property type="entry name" value="P-loop containing nucleoside triphosphate hydrolases"/>
    <property type="match status" value="1"/>
</dbReference>